<dbReference type="PANTHER" id="PTHR46176:SF1">
    <property type="entry name" value="LD21662P"/>
    <property type="match status" value="1"/>
</dbReference>
<keyword evidence="6" id="KW-1185">Reference proteome</keyword>
<evidence type="ECO:0000256" key="3">
    <source>
        <dbReference type="SAM" id="Coils"/>
    </source>
</evidence>
<feature type="region of interest" description="Disordered" evidence="4">
    <location>
        <begin position="257"/>
        <end position="287"/>
    </location>
</feature>
<feature type="compositionally biased region" description="Basic residues" evidence="4">
    <location>
        <begin position="211"/>
        <end position="240"/>
    </location>
</feature>
<feature type="coiled-coil region" evidence="3">
    <location>
        <begin position="312"/>
        <end position="339"/>
    </location>
</feature>
<protein>
    <recommendedName>
        <fullName evidence="7">Protein FAM76A</fullName>
    </recommendedName>
</protein>
<comment type="similarity">
    <text evidence="1">Belongs to the FAM76 family.</text>
</comment>
<evidence type="ECO:0000313" key="5">
    <source>
        <dbReference type="EMBL" id="KAK3097859.1"/>
    </source>
</evidence>
<evidence type="ECO:0000313" key="6">
    <source>
        <dbReference type="Proteomes" id="UP001186944"/>
    </source>
</evidence>
<comment type="caution">
    <text evidence="5">The sequence shown here is derived from an EMBL/GenBank/DDBJ whole genome shotgun (WGS) entry which is preliminary data.</text>
</comment>
<feature type="compositionally biased region" description="Basic and acidic residues" evidence="4">
    <location>
        <begin position="162"/>
        <end position="181"/>
    </location>
</feature>
<feature type="region of interest" description="Disordered" evidence="4">
    <location>
        <begin position="147"/>
        <end position="240"/>
    </location>
</feature>
<organism evidence="5 6">
    <name type="scientific">Pinctada imbricata</name>
    <name type="common">Atlantic pearl-oyster</name>
    <name type="synonym">Pinctada martensii</name>
    <dbReference type="NCBI Taxonomy" id="66713"/>
    <lineage>
        <taxon>Eukaryota</taxon>
        <taxon>Metazoa</taxon>
        <taxon>Spiralia</taxon>
        <taxon>Lophotrochozoa</taxon>
        <taxon>Mollusca</taxon>
        <taxon>Bivalvia</taxon>
        <taxon>Autobranchia</taxon>
        <taxon>Pteriomorphia</taxon>
        <taxon>Pterioida</taxon>
        <taxon>Pterioidea</taxon>
        <taxon>Pteriidae</taxon>
        <taxon>Pinctada</taxon>
    </lineage>
</organism>
<dbReference type="PANTHER" id="PTHR46176">
    <property type="entry name" value="LD21662P"/>
    <property type="match status" value="1"/>
</dbReference>
<evidence type="ECO:0000256" key="1">
    <source>
        <dbReference type="ARBA" id="ARBA00009097"/>
    </source>
</evidence>
<dbReference type="AlphaFoldDB" id="A0AA89BXC6"/>
<accession>A0AA89BXC6</accession>
<name>A0AA89BXC6_PINIB</name>
<dbReference type="Proteomes" id="UP001186944">
    <property type="component" value="Unassembled WGS sequence"/>
</dbReference>
<feature type="compositionally biased region" description="Low complexity" evidence="4">
    <location>
        <begin position="152"/>
        <end position="161"/>
    </location>
</feature>
<dbReference type="Pfam" id="PF16046">
    <property type="entry name" value="FAM76"/>
    <property type="match status" value="2"/>
</dbReference>
<evidence type="ECO:0000256" key="2">
    <source>
        <dbReference type="ARBA" id="ARBA00023054"/>
    </source>
</evidence>
<evidence type="ECO:0000256" key="4">
    <source>
        <dbReference type="SAM" id="MobiDB-lite"/>
    </source>
</evidence>
<dbReference type="GO" id="GO:0016607">
    <property type="term" value="C:nuclear speck"/>
    <property type="evidence" value="ECO:0007669"/>
    <property type="project" value="TreeGrafter"/>
</dbReference>
<gene>
    <name evidence="5" type="ORF">FSP39_013894</name>
</gene>
<evidence type="ECO:0008006" key="7">
    <source>
        <dbReference type="Google" id="ProtNLM"/>
    </source>
</evidence>
<sequence>MAALFACTKCHKRYPFEDLSSGEQLCKECRCIYPVVKCTYCRSEFQQEDKSNTNSICKKCFQNVKLYGKPTVCEYCNILAAFIGNKCQRCTNSEKKWGPPTTCEQCKQKCAFDRTDDSRKKVDGKLLCWLCTLAYKRVLAKARLRLDEARRSSSQKQSNNQKTEKDILFDSIVKGKTDENAKGNINNNQGDGEKDVAEEGGADTPSNSSHGNKHRHKHHHHHHHHHHKRSRSHSKHKHHHKHNDLLVFCVFNDRTSEPNTPTGTPPAKVPRVDSKSSANGLTPTKSLTGSLSITSLSLLNTSAPDRSDDPHSSEHLIALQQLQEQLDATKKQLTSKDQQLLEKDKKITELKAQLYEQEKDFRTKVQGIQKQHSDALQVIQVCQLIVNCSLLLLSQQTDLTELIFAWS</sequence>
<keyword evidence="2 3" id="KW-0175">Coiled coil</keyword>
<reference evidence="5" key="1">
    <citation type="submission" date="2019-08" db="EMBL/GenBank/DDBJ databases">
        <title>The improved chromosome-level genome for the pearl oyster Pinctada fucata martensii using PacBio sequencing and Hi-C.</title>
        <authorList>
            <person name="Zheng Z."/>
        </authorList>
    </citation>
    <scope>NUCLEOTIDE SEQUENCE</scope>
    <source>
        <strain evidence="5">ZZ-2019</strain>
        <tissue evidence="5">Adductor muscle</tissue>
    </source>
</reference>
<dbReference type="EMBL" id="VSWD01000007">
    <property type="protein sequence ID" value="KAK3097859.1"/>
    <property type="molecule type" value="Genomic_DNA"/>
</dbReference>
<dbReference type="InterPro" id="IPR032017">
    <property type="entry name" value="FAM76"/>
</dbReference>
<proteinExistence type="inferred from homology"/>